<comment type="caution">
    <text evidence="1">The sequence shown here is derived from an EMBL/GenBank/DDBJ whole genome shotgun (WGS) entry which is preliminary data.</text>
</comment>
<gene>
    <name evidence="1" type="ORF">E2C01_025168</name>
</gene>
<organism evidence="1 2">
    <name type="scientific">Portunus trituberculatus</name>
    <name type="common">Swimming crab</name>
    <name type="synonym">Neptunus trituberculatus</name>
    <dbReference type="NCBI Taxonomy" id="210409"/>
    <lineage>
        <taxon>Eukaryota</taxon>
        <taxon>Metazoa</taxon>
        <taxon>Ecdysozoa</taxon>
        <taxon>Arthropoda</taxon>
        <taxon>Crustacea</taxon>
        <taxon>Multicrustacea</taxon>
        <taxon>Malacostraca</taxon>
        <taxon>Eumalacostraca</taxon>
        <taxon>Eucarida</taxon>
        <taxon>Decapoda</taxon>
        <taxon>Pleocyemata</taxon>
        <taxon>Brachyura</taxon>
        <taxon>Eubrachyura</taxon>
        <taxon>Portunoidea</taxon>
        <taxon>Portunidae</taxon>
        <taxon>Portuninae</taxon>
        <taxon>Portunus</taxon>
    </lineage>
</organism>
<dbReference type="AlphaFoldDB" id="A0A5B7EF05"/>
<evidence type="ECO:0000313" key="1">
    <source>
        <dbReference type="EMBL" id="MPC31869.1"/>
    </source>
</evidence>
<evidence type="ECO:0000313" key="2">
    <source>
        <dbReference type="Proteomes" id="UP000324222"/>
    </source>
</evidence>
<protein>
    <submittedName>
        <fullName evidence="1">Uncharacterized protein</fullName>
    </submittedName>
</protein>
<keyword evidence="2" id="KW-1185">Reference proteome</keyword>
<dbReference type="EMBL" id="VSRR010002520">
    <property type="protein sequence ID" value="MPC31869.1"/>
    <property type="molecule type" value="Genomic_DNA"/>
</dbReference>
<name>A0A5B7EF05_PORTR</name>
<reference evidence="1 2" key="1">
    <citation type="submission" date="2019-05" db="EMBL/GenBank/DDBJ databases">
        <title>Another draft genome of Portunus trituberculatus and its Hox gene families provides insights of decapod evolution.</title>
        <authorList>
            <person name="Jeong J.-H."/>
            <person name="Song I."/>
            <person name="Kim S."/>
            <person name="Choi T."/>
            <person name="Kim D."/>
            <person name="Ryu S."/>
            <person name="Kim W."/>
        </authorList>
    </citation>
    <scope>NUCLEOTIDE SEQUENCE [LARGE SCALE GENOMIC DNA]</scope>
    <source>
        <tissue evidence="1">Muscle</tissue>
    </source>
</reference>
<dbReference type="Proteomes" id="UP000324222">
    <property type="component" value="Unassembled WGS sequence"/>
</dbReference>
<sequence>MSSRAATPTSTTVPSSTGIVLCDASTVIPIVVVVHHWCGSAAACQSESKSSEEHLVWHKVFRGCPKVPVAWDWELIWQCSQKVVQFLFKSGH</sequence>
<proteinExistence type="predicted"/>
<accession>A0A5B7EF05</accession>